<keyword evidence="3" id="KW-1185">Reference proteome</keyword>
<dbReference type="Proteomes" id="UP000772434">
    <property type="component" value="Unassembled WGS sequence"/>
</dbReference>
<evidence type="ECO:0000259" key="1">
    <source>
        <dbReference type="Pfam" id="PF21294"/>
    </source>
</evidence>
<reference evidence="2" key="1">
    <citation type="submission" date="2020-11" db="EMBL/GenBank/DDBJ databases">
        <authorList>
            <consortium name="DOE Joint Genome Institute"/>
            <person name="Ahrendt S."/>
            <person name="Riley R."/>
            <person name="Andreopoulos W."/>
            <person name="Labutti K."/>
            <person name="Pangilinan J."/>
            <person name="Ruiz-Duenas F.J."/>
            <person name="Barrasa J.M."/>
            <person name="Sanchez-Garcia M."/>
            <person name="Camarero S."/>
            <person name="Miyauchi S."/>
            <person name="Serrano A."/>
            <person name="Linde D."/>
            <person name="Babiker R."/>
            <person name="Drula E."/>
            <person name="Ayuso-Fernandez I."/>
            <person name="Pacheco R."/>
            <person name="Padilla G."/>
            <person name="Ferreira P."/>
            <person name="Barriuso J."/>
            <person name="Kellner H."/>
            <person name="Castanera R."/>
            <person name="Alfaro M."/>
            <person name="Ramirez L."/>
            <person name="Pisabarro A.G."/>
            <person name="Kuo A."/>
            <person name="Tritt A."/>
            <person name="Lipzen A."/>
            <person name="He G."/>
            <person name="Yan M."/>
            <person name="Ng V."/>
            <person name="Cullen D."/>
            <person name="Martin F."/>
            <person name="Rosso M.-N."/>
            <person name="Henrissat B."/>
            <person name="Hibbett D."/>
            <person name="Martinez A.T."/>
            <person name="Grigoriev I.V."/>
        </authorList>
    </citation>
    <scope>NUCLEOTIDE SEQUENCE</scope>
    <source>
        <strain evidence="2">AH 40177</strain>
    </source>
</reference>
<dbReference type="EMBL" id="JADNRY010000274">
    <property type="protein sequence ID" value="KAF9059862.1"/>
    <property type="molecule type" value="Genomic_DNA"/>
</dbReference>
<dbReference type="PANTHER" id="PTHR40124:SF1">
    <property type="entry name" value="DISAGGREGATASE RELATED REPEAT PROTEIN"/>
    <property type="match status" value="1"/>
</dbReference>
<dbReference type="OrthoDB" id="10069995at2759"/>
<gene>
    <name evidence="2" type="ORF">BDP27DRAFT_1385655</name>
</gene>
<accession>A0A9P5PBT2</accession>
<dbReference type="AlphaFoldDB" id="A0A9P5PBT2"/>
<dbReference type="PANTHER" id="PTHR40124">
    <property type="match status" value="1"/>
</dbReference>
<name>A0A9P5PBT2_9AGAR</name>
<feature type="domain" description="Polysaccharide lyase 14" evidence="1">
    <location>
        <begin position="48"/>
        <end position="227"/>
    </location>
</feature>
<comment type="caution">
    <text evidence="2">The sequence shown here is derived from an EMBL/GenBank/DDBJ whole genome shotgun (WGS) entry which is preliminary data.</text>
</comment>
<dbReference type="Pfam" id="PF21294">
    <property type="entry name" value="Polysacc_lyase_14"/>
    <property type="match status" value="1"/>
</dbReference>
<evidence type="ECO:0000313" key="3">
    <source>
        <dbReference type="Proteomes" id="UP000772434"/>
    </source>
</evidence>
<sequence>MTDLSSFNIMKFAGGQQNLKIVDESAVLSGSDSGSPLMRRRILRAPLNLSRARTVLLSYSIFFPATFDFVKGGKLPGMYGGHEGCSGGNKAEDCFSTRLMWREGGAGELYLYAPKNQQTASLCSDSQSVCDAAWGLSIGRGSFTFNRGEWTRVRQIVRLNTPGVPDGGFELWVEGRRVIQRGDVYYRGTGTGSSGSGSTTTPGVTFFGGHEKEWASPRDQYVWFKGFEMERIA</sequence>
<dbReference type="Gene3D" id="2.60.120.200">
    <property type="match status" value="1"/>
</dbReference>
<proteinExistence type="predicted"/>
<protein>
    <recommendedName>
        <fullName evidence="1">Polysaccharide lyase 14 domain-containing protein</fullName>
    </recommendedName>
</protein>
<evidence type="ECO:0000313" key="2">
    <source>
        <dbReference type="EMBL" id="KAF9059862.1"/>
    </source>
</evidence>
<dbReference type="InterPro" id="IPR048958">
    <property type="entry name" value="Polysacc_lyase_14"/>
</dbReference>
<organism evidence="2 3">
    <name type="scientific">Rhodocollybia butyracea</name>
    <dbReference type="NCBI Taxonomy" id="206335"/>
    <lineage>
        <taxon>Eukaryota</taxon>
        <taxon>Fungi</taxon>
        <taxon>Dikarya</taxon>
        <taxon>Basidiomycota</taxon>
        <taxon>Agaricomycotina</taxon>
        <taxon>Agaricomycetes</taxon>
        <taxon>Agaricomycetidae</taxon>
        <taxon>Agaricales</taxon>
        <taxon>Marasmiineae</taxon>
        <taxon>Omphalotaceae</taxon>
        <taxon>Rhodocollybia</taxon>
    </lineage>
</organism>